<evidence type="ECO:0000313" key="4">
    <source>
        <dbReference type="Proteomes" id="UP000265000"/>
    </source>
</evidence>
<evidence type="ECO:0000256" key="2">
    <source>
        <dbReference type="SAM" id="SignalP"/>
    </source>
</evidence>
<name>A0A3Q2UQI7_FUNHE</name>
<dbReference type="Ensembl" id="ENSFHET00000035318.1">
    <property type="protein sequence ID" value="ENSFHEP00000034746.1"/>
    <property type="gene ID" value="ENSFHEG00000022610.1"/>
</dbReference>
<proteinExistence type="predicted"/>
<protein>
    <submittedName>
        <fullName evidence="3">TM2 domain containing 2</fullName>
    </submittedName>
</protein>
<dbReference type="STRING" id="8078.ENSFHEP00000034746"/>
<feature type="region of interest" description="Disordered" evidence="1">
    <location>
        <begin position="35"/>
        <end position="72"/>
    </location>
</feature>
<evidence type="ECO:0000256" key="1">
    <source>
        <dbReference type="SAM" id="MobiDB-lite"/>
    </source>
</evidence>
<dbReference type="Proteomes" id="UP000265000">
    <property type="component" value="Unplaced"/>
</dbReference>
<dbReference type="AlphaFoldDB" id="A0A3Q2UQI7"/>
<keyword evidence="4" id="KW-1185">Reference proteome</keyword>
<feature type="signal peptide" evidence="2">
    <location>
        <begin position="1"/>
        <end position="30"/>
    </location>
</feature>
<feature type="compositionally biased region" description="Low complexity" evidence="1">
    <location>
        <begin position="35"/>
        <end position="54"/>
    </location>
</feature>
<sequence>MISVSYILLCGQFLLLLAVVFLQCLEGIHSQNSSSAAPTAAPASSPTQGASSAPFTTQPELPKDEGPVDNVTVYEYRPPSPVVLCSYLPEEFIYCQDPVDHAVNHSVLLEMGHGCARWGGQTKEEVNHTQVICTALDGIECAGAREFLRDGVPCINSREPQQKGCRDQRVMEGQPSLLWRFWPRPLPEIHGTLLHHHAAVLLLPGMFRRRPLLPGPHGHGGGEAAHPGGPGNLVVRGPDPAHHRRPDAQRLQQLVHLLLRTAEPPPPPPPELLCLIFISLNRKNWTESVGC</sequence>
<accession>A0A3Q2UQI7</accession>
<dbReference type="GeneTree" id="ENSGT00730000111181"/>
<organism evidence="3 4">
    <name type="scientific">Fundulus heteroclitus</name>
    <name type="common">Killifish</name>
    <name type="synonym">Mummichog</name>
    <dbReference type="NCBI Taxonomy" id="8078"/>
    <lineage>
        <taxon>Eukaryota</taxon>
        <taxon>Metazoa</taxon>
        <taxon>Chordata</taxon>
        <taxon>Craniata</taxon>
        <taxon>Vertebrata</taxon>
        <taxon>Euteleostomi</taxon>
        <taxon>Actinopterygii</taxon>
        <taxon>Neopterygii</taxon>
        <taxon>Teleostei</taxon>
        <taxon>Neoteleostei</taxon>
        <taxon>Acanthomorphata</taxon>
        <taxon>Ovalentaria</taxon>
        <taxon>Atherinomorphae</taxon>
        <taxon>Cyprinodontiformes</taxon>
        <taxon>Fundulidae</taxon>
        <taxon>Fundulus</taxon>
    </lineage>
</organism>
<keyword evidence="2" id="KW-0732">Signal</keyword>
<feature type="compositionally biased region" description="Gly residues" evidence="1">
    <location>
        <begin position="217"/>
        <end position="231"/>
    </location>
</feature>
<reference evidence="3" key="1">
    <citation type="submission" date="2025-08" db="UniProtKB">
        <authorList>
            <consortium name="Ensembl"/>
        </authorList>
    </citation>
    <scope>IDENTIFICATION</scope>
</reference>
<reference evidence="3" key="2">
    <citation type="submission" date="2025-09" db="UniProtKB">
        <authorList>
            <consortium name="Ensembl"/>
        </authorList>
    </citation>
    <scope>IDENTIFICATION</scope>
</reference>
<feature type="chain" id="PRO_5018782848" evidence="2">
    <location>
        <begin position="31"/>
        <end position="291"/>
    </location>
</feature>
<evidence type="ECO:0000313" key="3">
    <source>
        <dbReference type="Ensembl" id="ENSFHEP00000034746.1"/>
    </source>
</evidence>
<feature type="region of interest" description="Disordered" evidence="1">
    <location>
        <begin position="213"/>
        <end position="247"/>
    </location>
</feature>